<name>A0A0E9RA08_ANGAN</name>
<protein>
    <submittedName>
        <fullName evidence="1">Uncharacterized protein</fullName>
    </submittedName>
</protein>
<accession>A0A0E9RA08</accession>
<evidence type="ECO:0000313" key="1">
    <source>
        <dbReference type="EMBL" id="JAH25290.1"/>
    </source>
</evidence>
<proteinExistence type="predicted"/>
<dbReference type="EMBL" id="GBXM01083287">
    <property type="protein sequence ID" value="JAH25290.1"/>
    <property type="molecule type" value="Transcribed_RNA"/>
</dbReference>
<organism evidence="1">
    <name type="scientific">Anguilla anguilla</name>
    <name type="common">European freshwater eel</name>
    <name type="synonym">Muraena anguilla</name>
    <dbReference type="NCBI Taxonomy" id="7936"/>
    <lineage>
        <taxon>Eukaryota</taxon>
        <taxon>Metazoa</taxon>
        <taxon>Chordata</taxon>
        <taxon>Craniata</taxon>
        <taxon>Vertebrata</taxon>
        <taxon>Euteleostomi</taxon>
        <taxon>Actinopterygii</taxon>
        <taxon>Neopterygii</taxon>
        <taxon>Teleostei</taxon>
        <taxon>Anguilliformes</taxon>
        <taxon>Anguillidae</taxon>
        <taxon>Anguilla</taxon>
    </lineage>
</organism>
<reference evidence="1" key="2">
    <citation type="journal article" date="2015" name="Fish Shellfish Immunol.">
        <title>Early steps in the European eel (Anguilla anguilla)-Vibrio vulnificus interaction in the gills: Role of the RtxA13 toxin.</title>
        <authorList>
            <person name="Callol A."/>
            <person name="Pajuelo D."/>
            <person name="Ebbesson L."/>
            <person name="Teles M."/>
            <person name="MacKenzie S."/>
            <person name="Amaro C."/>
        </authorList>
    </citation>
    <scope>NUCLEOTIDE SEQUENCE</scope>
</reference>
<dbReference type="AlphaFoldDB" id="A0A0E9RA08"/>
<sequence length="55" mass="6348">MLKKNKIKIKYFNTFSAWSQGDMRRLSRIRASRSLPVRSLLQSTDGPHGLTSLQQ</sequence>
<reference evidence="1" key="1">
    <citation type="submission" date="2014-11" db="EMBL/GenBank/DDBJ databases">
        <authorList>
            <person name="Amaro Gonzalez C."/>
        </authorList>
    </citation>
    <scope>NUCLEOTIDE SEQUENCE</scope>
</reference>